<evidence type="ECO:0000313" key="3">
    <source>
        <dbReference type="Proteomes" id="UP000218418"/>
    </source>
</evidence>
<keyword evidence="1" id="KW-1133">Transmembrane helix</keyword>
<dbReference type="EMBL" id="AP018227">
    <property type="protein sequence ID" value="BAY84518.1"/>
    <property type="molecule type" value="Genomic_DNA"/>
</dbReference>
<dbReference type="AlphaFoldDB" id="A0A1Z4LTX3"/>
<proteinExistence type="predicted"/>
<gene>
    <name evidence="2" type="ORF">NIES267_40140</name>
</gene>
<keyword evidence="3" id="KW-1185">Reference proteome</keyword>
<keyword evidence="1" id="KW-0812">Transmembrane</keyword>
<sequence length="165" mass="18841">MANNRRRDFGVDYSQPGQLATQQQLAQMLQSAQQNPYPTQQPTTINVEPLSIHREQGVTVNHVNSPNKPASNRVPEIYVPVTDYWKAHRFHPHNNLRYFWYIFYWLKDVISSPVGIAIVMLWLGIGGINFLLNGNYSGPGYVQNKEIKLTPENVPNLTPVLDIVD</sequence>
<feature type="transmembrane region" description="Helical" evidence="1">
    <location>
        <begin position="98"/>
        <end position="125"/>
    </location>
</feature>
<organism evidence="2 3">
    <name type="scientific">Calothrix parasitica NIES-267</name>
    <dbReference type="NCBI Taxonomy" id="1973488"/>
    <lineage>
        <taxon>Bacteria</taxon>
        <taxon>Bacillati</taxon>
        <taxon>Cyanobacteriota</taxon>
        <taxon>Cyanophyceae</taxon>
        <taxon>Nostocales</taxon>
        <taxon>Calotrichaceae</taxon>
        <taxon>Calothrix</taxon>
    </lineage>
</organism>
<accession>A0A1Z4LTX3</accession>
<dbReference type="Proteomes" id="UP000218418">
    <property type="component" value="Chromosome"/>
</dbReference>
<reference evidence="2 3" key="1">
    <citation type="submission" date="2017-06" db="EMBL/GenBank/DDBJ databases">
        <title>Genome sequencing of cyanobaciteial culture collection at National Institute for Environmental Studies (NIES).</title>
        <authorList>
            <person name="Hirose Y."/>
            <person name="Shimura Y."/>
            <person name="Fujisawa T."/>
            <person name="Nakamura Y."/>
            <person name="Kawachi M."/>
        </authorList>
    </citation>
    <scope>NUCLEOTIDE SEQUENCE [LARGE SCALE GENOMIC DNA]</scope>
    <source>
        <strain evidence="2 3">NIES-267</strain>
    </source>
</reference>
<protein>
    <submittedName>
        <fullName evidence="2">Uncharacterized protein</fullName>
    </submittedName>
</protein>
<keyword evidence="1" id="KW-0472">Membrane</keyword>
<evidence type="ECO:0000256" key="1">
    <source>
        <dbReference type="SAM" id="Phobius"/>
    </source>
</evidence>
<dbReference type="OrthoDB" id="484806at2"/>
<evidence type="ECO:0000313" key="2">
    <source>
        <dbReference type="EMBL" id="BAY84518.1"/>
    </source>
</evidence>
<name>A0A1Z4LTX3_9CYAN</name>